<organism evidence="6 7">
    <name type="scientific">Decorospora gaudefroyi</name>
    <dbReference type="NCBI Taxonomy" id="184978"/>
    <lineage>
        <taxon>Eukaryota</taxon>
        <taxon>Fungi</taxon>
        <taxon>Dikarya</taxon>
        <taxon>Ascomycota</taxon>
        <taxon>Pezizomycotina</taxon>
        <taxon>Dothideomycetes</taxon>
        <taxon>Pleosporomycetidae</taxon>
        <taxon>Pleosporales</taxon>
        <taxon>Pleosporineae</taxon>
        <taxon>Pleosporaceae</taxon>
        <taxon>Decorospora</taxon>
    </lineage>
</organism>
<name>A0A6A5KK39_9PLEO</name>
<keyword evidence="6" id="KW-0378">Hydrolase</keyword>
<gene>
    <name evidence="6" type="ORF">BDW02DRAFT_568711</name>
</gene>
<evidence type="ECO:0000256" key="1">
    <source>
        <dbReference type="ARBA" id="ARBA00004275"/>
    </source>
</evidence>
<proteinExistence type="inferred from homology"/>
<dbReference type="EMBL" id="ML975297">
    <property type="protein sequence ID" value="KAF1834744.1"/>
    <property type="molecule type" value="Genomic_DNA"/>
</dbReference>
<dbReference type="GO" id="GO:0016787">
    <property type="term" value="F:hydrolase activity"/>
    <property type="evidence" value="ECO:0007669"/>
    <property type="project" value="UniProtKB-KW"/>
</dbReference>
<dbReference type="InterPro" id="IPR000073">
    <property type="entry name" value="AB_hydrolase_1"/>
</dbReference>
<dbReference type="OrthoDB" id="408373at2759"/>
<dbReference type="Pfam" id="PF12697">
    <property type="entry name" value="Abhydrolase_6"/>
    <property type="match status" value="1"/>
</dbReference>
<dbReference type="PANTHER" id="PTHR43194">
    <property type="entry name" value="HYDROLASE ALPHA/BETA FOLD FAMILY"/>
    <property type="match status" value="1"/>
</dbReference>
<feature type="domain" description="AB hydrolase-1" evidence="5">
    <location>
        <begin position="185"/>
        <end position="419"/>
    </location>
</feature>
<evidence type="ECO:0000313" key="6">
    <source>
        <dbReference type="EMBL" id="KAF1834744.1"/>
    </source>
</evidence>
<evidence type="ECO:0000256" key="3">
    <source>
        <dbReference type="ARBA" id="ARBA00023026"/>
    </source>
</evidence>
<evidence type="ECO:0000259" key="5">
    <source>
        <dbReference type="Pfam" id="PF12697"/>
    </source>
</evidence>
<dbReference type="GO" id="GO:0005777">
    <property type="term" value="C:peroxisome"/>
    <property type="evidence" value="ECO:0007669"/>
    <property type="project" value="UniProtKB-SubCell"/>
</dbReference>
<dbReference type="AlphaFoldDB" id="A0A6A5KK39"/>
<dbReference type="Gene3D" id="3.40.50.1820">
    <property type="entry name" value="alpha/beta hydrolase"/>
    <property type="match status" value="1"/>
</dbReference>
<comment type="subcellular location">
    <subcellularLocation>
        <location evidence="1">Peroxisome</location>
    </subcellularLocation>
</comment>
<keyword evidence="3" id="KW-0843">Virulence</keyword>
<protein>
    <submittedName>
        <fullName evidence="6">Alpha/beta-hydrolase</fullName>
    </submittedName>
</protein>
<dbReference type="Proteomes" id="UP000800040">
    <property type="component" value="Unassembled WGS sequence"/>
</dbReference>
<reference evidence="6" key="1">
    <citation type="submission" date="2020-01" db="EMBL/GenBank/DDBJ databases">
        <authorList>
            <consortium name="DOE Joint Genome Institute"/>
            <person name="Haridas S."/>
            <person name="Albert R."/>
            <person name="Binder M."/>
            <person name="Bloem J."/>
            <person name="Labutti K."/>
            <person name="Salamov A."/>
            <person name="Andreopoulos B."/>
            <person name="Baker S.E."/>
            <person name="Barry K."/>
            <person name="Bills G."/>
            <person name="Bluhm B.H."/>
            <person name="Cannon C."/>
            <person name="Castanera R."/>
            <person name="Culley D.E."/>
            <person name="Daum C."/>
            <person name="Ezra D."/>
            <person name="Gonzalez J.B."/>
            <person name="Henrissat B."/>
            <person name="Kuo A."/>
            <person name="Liang C."/>
            <person name="Lipzen A."/>
            <person name="Lutzoni F."/>
            <person name="Magnuson J."/>
            <person name="Mondo S."/>
            <person name="Nolan M."/>
            <person name="Ohm R."/>
            <person name="Pangilinan J."/>
            <person name="Park H.-J."/>
            <person name="Ramirez L."/>
            <person name="Alfaro M."/>
            <person name="Sun H."/>
            <person name="Tritt A."/>
            <person name="Yoshinaga Y."/>
            <person name="Zwiers L.-H."/>
            <person name="Turgeon B.G."/>
            <person name="Goodwin S.B."/>
            <person name="Spatafora J.W."/>
            <person name="Crous P.W."/>
            <person name="Grigoriev I.V."/>
        </authorList>
    </citation>
    <scope>NUCLEOTIDE SEQUENCE</scope>
    <source>
        <strain evidence="6">P77</strain>
    </source>
</reference>
<keyword evidence="7" id="KW-1185">Reference proteome</keyword>
<sequence length="447" mass="49737">MSDWSDLTAALKGSLGKLSELLQSDAQLKAFTTSNAIDKDAIFGIKSSASDNTLLINVTNGGAKASTGTSKDALFTLSALPEHWEKHFKDVPTSPYQSYWGMFTTNMQQPGVEVLGDQTAFAQWTHVWRRVLELVHDAQCGPMKEDEQAVPQQDFLTGRYVYLEAPVWGRCKIFYEYAGEGKQPIIFLHTAGSDSRQYHGVMNDAKMRKKCIMYAFDLPAHGRSFPPKDYVPGTHTNTENSYVGIIASFVKTLGLRRPIICGASMAGQACLAVAIRHKEVGAAGTIPLEASEYLTMERQWHDKSPYVNQSLINPEYTYGLMSPTAPLVNKQLLWHTYSAQAYGIFHGDLDFCFGGFDGRSRVTSIDTQNCPVYMLTGEYDWSNTPDMSQKTADKIPGAIHKRMPDLGHFPATENPAKFVPYLLDAIEHIQKVRYENLSTMRLGDGTD</sequence>
<dbReference type="PANTHER" id="PTHR43194:SF2">
    <property type="entry name" value="PEROXISOMAL MEMBRANE PROTEIN LPX1"/>
    <property type="match status" value="1"/>
</dbReference>
<dbReference type="InterPro" id="IPR029058">
    <property type="entry name" value="AB_hydrolase_fold"/>
</dbReference>
<keyword evidence="4" id="KW-0576">Peroxisome</keyword>
<dbReference type="SUPFAM" id="SSF53474">
    <property type="entry name" value="alpha/beta-Hydrolases"/>
    <property type="match status" value="1"/>
</dbReference>
<evidence type="ECO:0000256" key="2">
    <source>
        <dbReference type="ARBA" id="ARBA00005668"/>
    </source>
</evidence>
<evidence type="ECO:0000256" key="4">
    <source>
        <dbReference type="ARBA" id="ARBA00023140"/>
    </source>
</evidence>
<accession>A0A6A5KK39</accession>
<comment type="similarity">
    <text evidence="2">Belongs to the AB hydrolase superfamily. AKT2 hydrolase family.</text>
</comment>
<dbReference type="InterPro" id="IPR050228">
    <property type="entry name" value="Carboxylesterase_BioH"/>
</dbReference>
<evidence type="ECO:0000313" key="7">
    <source>
        <dbReference type="Proteomes" id="UP000800040"/>
    </source>
</evidence>